<accession>A0ABQ6FCH8</accession>
<organism evidence="2 3">
    <name type="scientific">Zoogloea oryzae</name>
    <dbReference type="NCBI Taxonomy" id="310767"/>
    <lineage>
        <taxon>Bacteria</taxon>
        <taxon>Pseudomonadati</taxon>
        <taxon>Pseudomonadota</taxon>
        <taxon>Betaproteobacteria</taxon>
        <taxon>Rhodocyclales</taxon>
        <taxon>Zoogloeaceae</taxon>
        <taxon>Zoogloea</taxon>
    </lineage>
</organism>
<keyword evidence="1" id="KW-1133">Transmembrane helix</keyword>
<protein>
    <submittedName>
        <fullName evidence="2">Uncharacterized protein</fullName>
    </submittedName>
</protein>
<keyword evidence="3" id="KW-1185">Reference proteome</keyword>
<keyword evidence="1" id="KW-0472">Membrane</keyword>
<dbReference type="Proteomes" id="UP001157167">
    <property type="component" value="Unassembled WGS sequence"/>
</dbReference>
<feature type="transmembrane region" description="Helical" evidence="1">
    <location>
        <begin position="29"/>
        <end position="51"/>
    </location>
</feature>
<name>A0ABQ6FCH8_9RHOO</name>
<comment type="caution">
    <text evidence="2">The sequence shown here is derived from an EMBL/GenBank/DDBJ whole genome shotgun (WGS) entry which is preliminary data.</text>
</comment>
<evidence type="ECO:0000256" key="1">
    <source>
        <dbReference type="SAM" id="Phobius"/>
    </source>
</evidence>
<proteinExistence type="predicted"/>
<reference evidence="3" key="1">
    <citation type="journal article" date="2019" name="Int. J. Syst. Evol. Microbiol.">
        <title>The Global Catalogue of Microorganisms (GCM) 10K type strain sequencing project: providing services to taxonomists for standard genome sequencing and annotation.</title>
        <authorList>
            <consortium name="The Broad Institute Genomics Platform"/>
            <consortium name="The Broad Institute Genome Sequencing Center for Infectious Disease"/>
            <person name="Wu L."/>
            <person name="Ma J."/>
        </authorList>
    </citation>
    <scope>NUCLEOTIDE SEQUENCE [LARGE SCALE GENOMIC DNA]</scope>
    <source>
        <strain evidence="3">NBRC 102407</strain>
    </source>
</reference>
<evidence type="ECO:0000313" key="3">
    <source>
        <dbReference type="Proteomes" id="UP001157167"/>
    </source>
</evidence>
<gene>
    <name evidence="2" type="ORF">GCM10007933_23980</name>
</gene>
<sequence length="65" mass="6882">MDGVHSRLAIFTRPSITTGPPGRARKGCAMWLIGLELGLVAVLLAIVALALRSPPKNDTDDTPDD</sequence>
<dbReference type="EMBL" id="BSPX01000035">
    <property type="protein sequence ID" value="GLT22937.1"/>
    <property type="molecule type" value="Genomic_DNA"/>
</dbReference>
<keyword evidence="1" id="KW-0812">Transmembrane</keyword>
<evidence type="ECO:0000313" key="2">
    <source>
        <dbReference type="EMBL" id="GLT22937.1"/>
    </source>
</evidence>